<keyword evidence="3" id="KW-1185">Reference proteome</keyword>
<proteinExistence type="predicted"/>
<organism evidence="2 3">
    <name type="scientific">Rhizobium daejeonense</name>
    <dbReference type="NCBI Taxonomy" id="240521"/>
    <lineage>
        <taxon>Bacteria</taxon>
        <taxon>Pseudomonadati</taxon>
        <taxon>Pseudomonadota</taxon>
        <taxon>Alphaproteobacteria</taxon>
        <taxon>Hyphomicrobiales</taxon>
        <taxon>Rhizobiaceae</taxon>
        <taxon>Rhizobium/Agrobacterium group</taxon>
        <taxon>Rhizobium</taxon>
    </lineage>
</organism>
<gene>
    <name evidence="2" type="ORF">G6N76_09590</name>
</gene>
<evidence type="ECO:0000313" key="3">
    <source>
        <dbReference type="Proteomes" id="UP000477849"/>
    </source>
</evidence>
<evidence type="ECO:0000256" key="1">
    <source>
        <dbReference type="SAM" id="MobiDB-lite"/>
    </source>
</evidence>
<sequence length="209" mass="22861">MAKIGFDYEVDFENTDKQGGGILPNMYAKIWAESIELKETNDSKGHQAEITFEVQEPEAYKGKKFWAYWTIVHADGFNFGQYKYGKPMFDRLARAVDVNVTGDTDTDELLFKPFVVEIEVQEGGPKNDGSGTNYKDKNQIAKFFFEDSAAKEPVPELGLIGDGTAKRPPFGGGKARPAAANDNRPASQAAGRPASAATGGVAKKNPWSK</sequence>
<accession>A0A6M1S6B4</accession>
<protein>
    <recommendedName>
        <fullName evidence="4">DUF669 domain-containing protein</fullName>
    </recommendedName>
</protein>
<evidence type="ECO:0008006" key="4">
    <source>
        <dbReference type="Google" id="ProtNLM"/>
    </source>
</evidence>
<dbReference type="Proteomes" id="UP000477849">
    <property type="component" value="Unassembled WGS sequence"/>
</dbReference>
<dbReference type="RefSeq" id="WP_163898945.1">
    <property type="nucleotide sequence ID" value="NZ_CP048427.1"/>
</dbReference>
<dbReference type="AlphaFoldDB" id="A0A6M1S6B4"/>
<feature type="region of interest" description="Disordered" evidence="1">
    <location>
        <begin position="155"/>
        <end position="209"/>
    </location>
</feature>
<name>A0A6M1S6B4_9HYPH</name>
<comment type="caution">
    <text evidence="2">The sequence shown here is derived from an EMBL/GenBank/DDBJ whole genome shotgun (WGS) entry which is preliminary data.</text>
</comment>
<evidence type="ECO:0000313" key="2">
    <source>
        <dbReference type="EMBL" id="NGO63928.1"/>
    </source>
</evidence>
<feature type="compositionally biased region" description="Low complexity" evidence="1">
    <location>
        <begin position="175"/>
        <end position="197"/>
    </location>
</feature>
<reference evidence="2 3" key="1">
    <citation type="submission" date="2020-02" db="EMBL/GenBank/DDBJ databases">
        <title>Genome sequence of the type strain CCBAU10050 of Rhizobium daejeonense.</title>
        <authorList>
            <person name="Gao J."/>
            <person name="Sun J."/>
        </authorList>
    </citation>
    <scope>NUCLEOTIDE SEQUENCE [LARGE SCALE GENOMIC DNA]</scope>
    <source>
        <strain evidence="2 3">CCBAU10050</strain>
    </source>
</reference>
<dbReference type="EMBL" id="JAAKZH010000003">
    <property type="protein sequence ID" value="NGO63928.1"/>
    <property type="molecule type" value="Genomic_DNA"/>
</dbReference>